<reference evidence="3 4" key="1">
    <citation type="submission" date="2019-09" db="EMBL/GenBank/DDBJ databases">
        <title>Draft genome sequencing and comparative genomics of hatchery-associated Vibrios.</title>
        <authorList>
            <person name="Kehlet-Delgado H."/>
            <person name="Mueller R.S."/>
        </authorList>
    </citation>
    <scope>NUCLEOTIDE SEQUENCE [LARGE SCALE GENOMIC DNA]</scope>
    <source>
        <strain evidence="3 4">09-121-3</strain>
    </source>
</reference>
<evidence type="ECO:0000313" key="4">
    <source>
        <dbReference type="Proteomes" id="UP000576645"/>
    </source>
</evidence>
<dbReference type="AlphaFoldDB" id="A0AAP6ZSC0"/>
<dbReference type="GO" id="GO:0006203">
    <property type="term" value="P:dGTP catabolic process"/>
    <property type="evidence" value="ECO:0007669"/>
    <property type="project" value="TreeGrafter"/>
</dbReference>
<dbReference type="PANTHER" id="PTHR11373">
    <property type="entry name" value="DEOXYNUCLEOSIDE TRIPHOSPHATE TRIPHOSPHOHYDROLASE"/>
    <property type="match status" value="1"/>
</dbReference>
<proteinExistence type="predicted"/>
<dbReference type="Proteomes" id="UP000576645">
    <property type="component" value="Unassembled WGS sequence"/>
</dbReference>
<dbReference type="InterPro" id="IPR023293">
    <property type="entry name" value="dGTP_triP_hydro_central_sf"/>
</dbReference>
<dbReference type="GO" id="GO:0008832">
    <property type="term" value="F:dGTPase activity"/>
    <property type="evidence" value="ECO:0007669"/>
    <property type="project" value="TreeGrafter"/>
</dbReference>
<dbReference type="InterPro" id="IPR006674">
    <property type="entry name" value="HD_domain"/>
</dbReference>
<accession>A0AAP6ZSC0</accession>
<dbReference type="SUPFAM" id="SSF109604">
    <property type="entry name" value="HD-domain/PDEase-like"/>
    <property type="match status" value="1"/>
</dbReference>
<dbReference type="Gene3D" id="1.10.3210.10">
    <property type="entry name" value="Hypothetical protein af1432"/>
    <property type="match status" value="1"/>
</dbReference>
<comment type="caution">
    <text evidence="3">The sequence shown here is derived from an EMBL/GenBank/DDBJ whole genome shotgun (WGS) entry which is preliminary data.</text>
</comment>
<evidence type="ECO:0000259" key="2">
    <source>
        <dbReference type="SMART" id="SM00471"/>
    </source>
</evidence>
<evidence type="ECO:0000313" key="3">
    <source>
        <dbReference type="EMBL" id="NOJ23583.1"/>
    </source>
</evidence>
<protein>
    <submittedName>
        <fullName evidence="3">DNTP triphosphohydrolase</fullName>
    </submittedName>
</protein>
<dbReference type="SMART" id="SM00471">
    <property type="entry name" value="HDc"/>
    <property type="match status" value="1"/>
</dbReference>
<dbReference type="InterPro" id="IPR027432">
    <property type="entry name" value="dGTP_triphosphohydrolase_C"/>
</dbReference>
<dbReference type="InterPro" id="IPR006261">
    <property type="entry name" value="dGTPase"/>
</dbReference>
<dbReference type="Gene3D" id="1.10.3550.10">
    <property type="entry name" value="eoxyguanosinetriphosphate triphosphohydrolase domain-like"/>
    <property type="match status" value="1"/>
</dbReference>
<dbReference type="RefSeq" id="WP_171352808.1">
    <property type="nucleotide sequence ID" value="NZ_VTXP01000005.1"/>
</dbReference>
<dbReference type="NCBIfam" id="TIGR01353">
    <property type="entry name" value="dGTP_triPase"/>
    <property type="match status" value="1"/>
</dbReference>
<dbReference type="PANTHER" id="PTHR11373:SF32">
    <property type="entry name" value="DEOXYGUANOSINETRIPHOSPHATE TRIPHOSPHOHYDROLASE"/>
    <property type="match status" value="1"/>
</dbReference>
<keyword evidence="1" id="KW-0378">Hydrolase</keyword>
<gene>
    <name evidence="3" type="primary">dgt</name>
    <name evidence="3" type="ORF">F0238_12675</name>
</gene>
<dbReference type="Pfam" id="PF01966">
    <property type="entry name" value="HD"/>
    <property type="match status" value="1"/>
</dbReference>
<name>A0AAP6ZSC0_9VIBR</name>
<feature type="domain" description="HD/PDEase" evidence="2">
    <location>
        <begin position="74"/>
        <end position="295"/>
    </location>
</feature>
<dbReference type="Gene3D" id="1.10.3410.10">
    <property type="entry name" value="putative deoxyguanosinetriphosphate triphosphohydrolase like domain"/>
    <property type="match status" value="1"/>
</dbReference>
<dbReference type="EMBL" id="VTXP01000005">
    <property type="protein sequence ID" value="NOJ23583.1"/>
    <property type="molecule type" value="Genomic_DNA"/>
</dbReference>
<dbReference type="InterPro" id="IPR050135">
    <property type="entry name" value="dGTPase-like"/>
</dbReference>
<organism evidence="3 4">
    <name type="scientific">Vibrio coralliilyticus</name>
    <dbReference type="NCBI Taxonomy" id="190893"/>
    <lineage>
        <taxon>Bacteria</taxon>
        <taxon>Pseudomonadati</taxon>
        <taxon>Pseudomonadota</taxon>
        <taxon>Gammaproteobacteria</taxon>
        <taxon>Vibrionales</taxon>
        <taxon>Vibrionaceae</taxon>
        <taxon>Vibrio</taxon>
    </lineage>
</organism>
<dbReference type="InterPro" id="IPR003607">
    <property type="entry name" value="HD/PDEase_dom"/>
</dbReference>
<sequence length="520" mass="59708">MNWNKLLNNGRRKDKHKHLAASEDGCFLESEWGMVEKIGYREELERDYDRILFLAPTRRLSDKTQVFPLEQNDSVRTRLTHSYEVSNLARSIGTQLAYEHSELFEGNCLEQRNSQLTRSLPSLLAAIGLAHDLGNPPFGHQGETAIQDWFKLNKEDVFSYTEETMPLYYNDFLKFDGNSQTIRLLTQLQILNDKFGINLTYATLAALLKYPQSSMLIASTKQSIEEWKKSHGEEDCPIPNVTWKKHGYFYSEEYLVKDVWEETGLREGLRHPVTYIMEACDDIAYSVLDAEDIVKKGLASFHDLMNHLEYYMTCTKAQDCAEQEAKFEVIRNVLESSKKMHNEFSNPSLNLTPAELNDVSMQMFRVHAIGQLVSGVTEAFKENIENITDESCTLKDLMSLSKGSELCGALKSFDLKWGYKNKTVLKLELQGHNYIHGLMDMLWVGIHGRLSSTDKKKSETPFGKYAYGKISENYRRVFEDKDNDLPESYKEAQLLTDAVSGMTDSYLIDLYNELKGLKPN</sequence>
<evidence type="ECO:0000256" key="1">
    <source>
        <dbReference type="ARBA" id="ARBA00022801"/>
    </source>
</evidence>